<organism evidence="1 2">
    <name type="scientific">Saccharopolyspora rosea</name>
    <dbReference type="NCBI Taxonomy" id="524884"/>
    <lineage>
        <taxon>Bacteria</taxon>
        <taxon>Bacillati</taxon>
        <taxon>Actinomycetota</taxon>
        <taxon>Actinomycetes</taxon>
        <taxon>Pseudonocardiales</taxon>
        <taxon>Pseudonocardiaceae</taxon>
        <taxon>Saccharopolyspora</taxon>
    </lineage>
</organism>
<evidence type="ECO:0000313" key="1">
    <source>
        <dbReference type="EMBL" id="MFD0922813.1"/>
    </source>
</evidence>
<evidence type="ECO:0000313" key="2">
    <source>
        <dbReference type="Proteomes" id="UP001597018"/>
    </source>
</evidence>
<reference evidence="2" key="1">
    <citation type="journal article" date="2019" name="Int. J. Syst. Evol. Microbiol.">
        <title>The Global Catalogue of Microorganisms (GCM) 10K type strain sequencing project: providing services to taxonomists for standard genome sequencing and annotation.</title>
        <authorList>
            <consortium name="The Broad Institute Genomics Platform"/>
            <consortium name="The Broad Institute Genome Sequencing Center for Infectious Disease"/>
            <person name="Wu L."/>
            <person name="Ma J."/>
        </authorList>
    </citation>
    <scope>NUCLEOTIDE SEQUENCE [LARGE SCALE GENOMIC DNA]</scope>
    <source>
        <strain evidence="2">CCUG 56401</strain>
    </source>
</reference>
<gene>
    <name evidence="1" type="ORF">ACFQ16_23955</name>
</gene>
<protein>
    <submittedName>
        <fullName evidence="1">Uncharacterized protein</fullName>
    </submittedName>
</protein>
<comment type="caution">
    <text evidence="1">The sequence shown here is derived from an EMBL/GenBank/DDBJ whole genome shotgun (WGS) entry which is preliminary data.</text>
</comment>
<accession>A0ABW3FY98</accession>
<sequence length="51" mass="5615">MFVVVVALLLVLTVGIVMFTDVVDDNGSLSRKTLRHALTQLVHGKRLPGQR</sequence>
<name>A0ABW3FY98_9PSEU</name>
<dbReference type="EMBL" id="JBHTIW010000025">
    <property type="protein sequence ID" value="MFD0922813.1"/>
    <property type="molecule type" value="Genomic_DNA"/>
</dbReference>
<proteinExistence type="predicted"/>
<dbReference type="RefSeq" id="WP_263253615.1">
    <property type="nucleotide sequence ID" value="NZ_BAABLT010000027.1"/>
</dbReference>
<keyword evidence="2" id="KW-1185">Reference proteome</keyword>
<dbReference type="Proteomes" id="UP001597018">
    <property type="component" value="Unassembled WGS sequence"/>
</dbReference>